<reference evidence="2 3" key="1">
    <citation type="submission" date="2018-12" db="EMBL/GenBank/DDBJ databases">
        <title>Complete genome sequence of Flaviflexus salsibiostraticola KCTC 33148.</title>
        <authorList>
            <person name="Bae J.-W."/>
        </authorList>
    </citation>
    <scope>NUCLEOTIDE SEQUENCE [LARGE SCALE GENOMIC DNA]</scope>
    <source>
        <strain evidence="2 3">KCTC 33148</strain>
    </source>
</reference>
<organism evidence="2 3">
    <name type="scientific">Flaviflexus salsibiostraticola</name>
    <dbReference type="NCBI Taxonomy" id="1282737"/>
    <lineage>
        <taxon>Bacteria</taxon>
        <taxon>Bacillati</taxon>
        <taxon>Actinomycetota</taxon>
        <taxon>Actinomycetes</taxon>
        <taxon>Actinomycetales</taxon>
        <taxon>Actinomycetaceae</taxon>
        <taxon>Flaviflexus</taxon>
    </lineage>
</organism>
<evidence type="ECO:0000313" key="2">
    <source>
        <dbReference type="EMBL" id="AZN29832.1"/>
    </source>
</evidence>
<evidence type="ECO:0008006" key="4">
    <source>
        <dbReference type="Google" id="ProtNLM"/>
    </source>
</evidence>
<dbReference type="OrthoDB" id="4426778at2"/>
<name>A0A3Q8WTV9_9ACTO</name>
<gene>
    <name evidence="2" type="ORF">EJO69_05580</name>
</gene>
<dbReference type="SUPFAM" id="SSF46689">
    <property type="entry name" value="Homeodomain-like"/>
    <property type="match status" value="1"/>
</dbReference>
<dbReference type="GO" id="GO:0003677">
    <property type="term" value="F:DNA binding"/>
    <property type="evidence" value="ECO:0007669"/>
    <property type="project" value="InterPro"/>
</dbReference>
<accession>A0A3Q8WTV9</accession>
<dbReference type="Gene3D" id="1.10.10.10">
    <property type="entry name" value="Winged helix-like DNA-binding domain superfamily/Winged helix DNA-binding domain"/>
    <property type="match status" value="1"/>
</dbReference>
<dbReference type="EMBL" id="CP034438">
    <property type="protein sequence ID" value="AZN29832.1"/>
    <property type="molecule type" value="Genomic_DNA"/>
</dbReference>
<dbReference type="InterPro" id="IPR009057">
    <property type="entry name" value="Homeodomain-like_sf"/>
</dbReference>
<keyword evidence="1" id="KW-0175">Coiled coil</keyword>
<dbReference type="Pfam" id="PF01527">
    <property type="entry name" value="HTH_Tnp_1"/>
    <property type="match status" value="1"/>
</dbReference>
<dbReference type="Proteomes" id="UP000270021">
    <property type="component" value="Chromosome"/>
</dbReference>
<dbReference type="KEGG" id="fsl:EJO69_05580"/>
<evidence type="ECO:0000313" key="3">
    <source>
        <dbReference type="Proteomes" id="UP000270021"/>
    </source>
</evidence>
<dbReference type="InterPro" id="IPR002514">
    <property type="entry name" value="Transposase_8"/>
</dbReference>
<dbReference type="InterPro" id="IPR036388">
    <property type="entry name" value="WH-like_DNA-bd_sf"/>
</dbReference>
<keyword evidence="3" id="KW-1185">Reference proteome</keyword>
<dbReference type="GO" id="GO:0004803">
    <property type="term" value="F:transposase activity"/>
    <property type="evidence" value="ECO:0007669"/>
    <property type="project" value="InterPro"/>
</dbReference>
<proteinExistence type="predicted"/>
<dbReference type="AlphaFoldDB" id="A0A3Q8WTV9"/>
<dbReference type="GO" id="GO:0006313">
    <property type="term" value="P:DNA transposition"/>
    <property type="evidence" value="ECO:0007669"/>
    <property type="project" value="InterPro"/>
</dbReference>
<evidence type="ECO:0000256" key="1">
    <source>
        <dbReference type="SAM" id="Coils"/>
    </source>
</evidence>
<sequence>MLLDDNFCRCEPSSVCCRCFVSLRENGFMPRRIPEETKQRAIRLVLNHLDEYANLTEACVKIGGQLGIGKESLRRWVRQAQIDGGQRDGTSSDVLEENKRLRKEIRELEEANSILRDAAVFFAGELGPRSR</sequence>
<protein>
    <recommendedName>
        <fullName evidence="4">Transposase</fullName>
    </recommendedName>
</protein>
<feature type="coiled-coil region" evidence="1">
    <location>
        <begin position="91"/>
        <end position="118"/>
    </location>
</feature>